<comment type="caution">
    <text evidence="9">The sequence shown here is derived from an EMBL/GenBank/DDBJ whole genome shotgun (WGS) entry which is preliminary data.</text>
</comment>
<dbReference type="PANTHER" id="PTHR12677">
    <property type="entry name" value="GOLGI APPARATUS MEMBRANE PROTEIN TVP38-RELATED"/>
    <property type="match status" value="1"/>
</dbReference>
<feature type="transmembrane region" description="Helical" evidence="7">
    <location>
        <begin position="17"/>
        <end position="36"/>
    </location>
</feature>
<keyword evidence="3 7" id="KW-1003">Cell membrane</keyword>
<proteinExistence type="inferred from homology"/>
<evidence type="ECO:0000313" key="10">
    <source>
        <dbReference type="Proteomes" id="UP000800981"/>
    </source>
</evidence>
<keyword evidence="6 7" id="KW-0472">Membrane</keyword>
<accession>A0ABX0GVV0</accession>
<evidence type="ECO:0000256" key="4">
    <source>
        <dbReference type="ARBA" id="ARBA00022692"/>
    </source>
</evidence>
<evidence type="ECO:0000256" key="3">
    <source>
        <dbReference type="ARBA" id="ARBA00022475"/>
    </source>
</evidence>
<comment type="subcellular location">
    <subcellularLocation>
        <location evidence="1 7">Cell membrane</location>
        <topology evidence="1 7">Multi-pass membrane protein</topology>
    </subcellularLocation>
</comment>
<feature type="transmembrane region" description="Helical" evidence="7">
    <location>
        <begin position="137"/>
        <end position="158"/>
    </location>
</feature>
<evidence type="ECO:0000256" key="1">
    <source>
        <dbReference type="ARBA" id="ARBA00004651"/>
    </source>
</evidence>
<feature type="domain" description="VTT" evidence="8">
    <location>
        <begin position="75"/>
        <end position="190"/>
    </location>
</feature>
<feature type="transmembrane region" description="Helical" evidence="7">
    <location>
        <begin position="197"/>
        <end position="215"/>
    </location>
</feature>
<dbReference type="RefSeq" id="WP_166283171.1">
    <property type="nucleotide sequence ID" value="NZ_JAANNP010000015.1"/>
</dbReference>
<dbReference type="EMBL" id="JAANNP010000015">
    <property type="protein sequence ID" value="NHC15056.1"/>
    <property type="molecule type" value="Genomic_DNA"/>
</dbReference>
<dbReference type="Proteomes" id="UP000800981">
    <property type="component" value="Unassembled WGS sequence"/>
</dbReference>
<dbReference type="Pfam" id="PF09335">
    <property type="entry name" value="VTT_dom"/>
    <property type="match status" value="1"/>
</dbReference>
<sequence>MIDGRGQRTRRSGVPRGYALAGLVAVAVLLVLFVAVELVRPEILTDPSPWMDEAGPVAAVVGVTLLVVDVLVPAPSSVVMTAHGALFGIPLGAALSLLGGTGATLAAFALGRRGRGAVERRVRPAERARVAALLDRYGVLALVVTRPVPIVAETVALLAGTTTMPWRRALLGGVLGNIVPALVYAVVGAQARSIAEQAVVLVLVLLLSLALWLVARRRTATPPPPAR</sequence>
<reference evidence="9 10" key="1">
    <citation type="submission" date="2020-03" db="EMBL/GenBank/DDBJ databases">
        <title>Two novel Motilibacter sp.</title>
        <authorList>
            <person name="Liu S."/>
        </authorList>
    </citation>
    <scope>NUCLEOTIDE SEQUENCE [LARGE SCALE GENOMIC DNA]</scope>
    <source>
        <strain evidence="9 10">E257</strain>
    </source>
</reference>
<keyword evidence="10" id="KW-1185">Reference proteome</keyword>
<evidence type="ECO:0000256" key="6">
    <source>
        <dbReference type="ARBA" id="ARBA00023136"/>
    </source>
</evidence>
<evidence type="ECO:0000256" key="7">
    <source>
        <dbReference type="RuleBase" id="RU366058"/>
    </source>
</evidence>
<dbReference type="InterPro" id="IPR015414">
    <property type="entry name" value="TMEM64"/>
</dbReference>
<comment type="similarity">
    <text evidence="2 7">Belongs to the TVP38/TMEM64 family.</text>
</comment>
<dbReference type="InterPro" id="IPR032816">
    <property type="entry name" value="VTT_dom"/>
</dbReference>
<dbReference type="PANTHER" id="PTHR12677:SF59">
    <property type="entry name" value="GOLGI APPARATUS MEMBRANE PROTEIN TVP38-RELATED"/>
    <property type="match status" value="1"/>
</dbReference>
<evidence type="ECO:0000259" key="8">
    <source>
        <dbReference type="Pfam" id="PF09335"/>
    </source>
</evidence>
<keyword evidence="4 7" id="KW-0812">Transmembrane</keyword>
<name>A0ABX0GVV0_9ACTN</name>
<gene>
    <name evidence="9" type="ORF">G9H71_14805</name>
</gene>
<keyword evidence="5 7" id="KW-1133">Transmembrane helix</keyword>
<evidence type="ECO:0000256" key="5">
    <source>
        <dbReference type="ARBA" id="ARBA00022989"/>
    </source>
</evidence>
<evidence type="ECO:0000256" key="2">
    <source>
        <dbReference type="ARBA" id="ARBA00008640"/>
    </source>
</evidence>
<protein>
    <recommendedName>
        <fullName evidence="7">TVP38/TMEM64 family membrane protein</fullName>
    </recommendedName>
</protein>
<evidence type="ECO:0000313" key="9">
    <source>
        <dbReference type="EMBL" id="NHC15056.1"/>
    </source>
</evidence>
<feature type="transmembrane region" description="Helical" evidence="7">
    <location>
        <begin position="86"/>
        <end position="110"/>
    </location>
</feature>
<organism evidence="9 10">
    <name type="scientific">Motilibacter deserti</name>
    <dbReference type="NCBI Taxonomy" id="2714956"/>
    <lineage>
        <taxon>Bacteria</taxon>
        <taxon>Bacillati</taxon>
        <taxon>Actinomycetota</taxon>
        <taxon>Actinomycetes</taxon>
        <taxon>Motilibacterales</taxon>
        <taxon>Motilibacteraceae</taxon>
        <taxon>Motilibacter</taxon>
    </lineage>
</organism>
<feature type="transmembrane region" description="Helical" evidence="7">
    <location>
        <begin position="170"/>
        <end position="191"/>
    </location>
</feature>